<keyword evidence="5" id="KW-1185">Reference proteome</keyword>
<dbReference type="PANTHER" id="PTHR30272:SF1">
    <property type="entry name" value="3-HYDROXYACYL-[ACYL-CARRIER-PROTEIN] DEHYDRATASE"/>
    <property type="match status" value="1"/>
</dbReference>
<keyword evidence="2 4" id="KW-0456">Lyase</keyword>
<evidence type="ECO:0000259" key="3">
    <source>
        <dbReference type="Pfam" id="PF22818"/>
    </source>
</evidence>
<dbReference type="GO" id="GO:0016829">
    <property type="term" value="F:lyase activity"/>
    <property type="evidence" value="ECO:0007669"/>
    <property type="project" value="UniProtKB-KW"/>
</dbReference>
<dbReference type="EMBL" id="JBHSKM010000012">
    <property type="protein sequence ID" value="MFC5216358.1"/>
    <property type="molecule type" value="Genomic_DNA"/>
</dbReference>
<proteinExistence type="inferred from homology"/>
<evidence type="ECO:0000256" key="1">
    <source>
        <dbReference type="ARBA" id="ARBA00009174"/>
    </source>
</evidence>
<dbReference type="Pfam" id="PF22818">
    <property type="entry name" value="ApeI-like"/>
    <property type="match status" value="1"/>
</dbReference>
<feature type="domain" description="ApeI dehydratase-like" evidence="3">
    <location>
        <begin position="21"/>
        <end position="101"/>
    </location>
</feature>
<dbReference type="RefSeq" id="WP_380855174.1">
    <property type="nucleotide sequence ID" value="NZ_JBHSKM010000012.1"/>
</dbReference>
<name>A0ABW0CMC8_STRCD</name>
<dbReference type="Gene3D" id="3.10.129.10">
    <property type="entry name" value="Hotdog Thioesterase"/>
    <property type="match status" value="1"/>
</dbReference>
<dbReference type="Proteomes" id="UP001596263">
    <property type="component" value="Unassembled WGS sequence"/>
</dbReference>
<dbReference type="SUPFAM" id="SSF54637">
    <property type="entry name" value="Thioesterase/thiol ester dehydrase-isomerase"/>
    <property type="match status" value="1"/>
</dbReference>
<accession>A0ABW0CMC8</accession>
<dbReference type="InterPro" id="IPR029069">
    <property type="entry name" value="HotDog_dom_sf"/>
</dbReference>
<dbReference type="InterPro" id="IPR013114">
    <property type="entry name" value="FabA_FabZ"/>
</dbReference>
<protein>
    <submittedName>
        <fullName evidence="4">3-hydroxyacyl-ACP dehydratase FabZ family protein</fullName>
        <ecNumber evidence="4">4.2.1.-</ecNumber>
    </submittedName>
</protein>
<sequence length="139" mass="14885">MTVGFATPLNRTVQIPETRPEGAVARISVAADEQVFRGHYPDFPIFPGVCLVECVHHAVRAHPPATGRPVLTAVESVRFLSPVFPGDDLTVELAWKLKSGAWKAYATLSTARGRTAQIRLGYELADSGSEATEAIEGAA</sequence>
<dbReference type="PANTHER" id="PTHR30272">
    <property type="entry name" value="3-HYDROXYACYL-[ACYL-CARRIER-PROTEIN] DEHYDRATASE"/>
    <property type="match status" value="1"/>
</dbReference>
<dbReference type="InterPro" id="IPR054545">
    <property type="entry name" value="ApeI-like"/>
</dbReference>
<comment type="caution">
    <text evidence="4">The sequence shown here is derived from an EMBL/GenBank/DDBJ whole genome shotgun (WGS) entry which is preliminary data.</text>
</comment>
<evidence type="ECO:0000313" key="4">
    <source>
        <dbReference type="EMBL" id="MFC5216358.1"/>
    </source>
</evidence>
<evidence type="ECO:0000256" key="2">
    <source>
        <dbReference type="ARBA" id="ARBA00023239"/>
    </source>
</evidence>
<gene>
    <name evidence="4" type="ORF">ACFPQ9_21185</name>
</gene>
<comment type="similarity">
    <text evidence="1">Belongs to the thioester dehydratase family. FabZ subfamily.</text>
</comment>
<dbReference type="EC" id="4.2.1.-" evidence="4"/>
<reference evidence="5" key="1">
    <citation type="journal article" date="2019" name="Int. J. Syst. Evol. Microbiol.">
        <title>The Global Catalogue of Microorganisms (GCM) 10K type strain sequencing project: providing services to taxonomists for standard genome sequencing and annotation.</title>
        <authorList>
            <consortium name="The Broad Institute Genomics Platform"/>
            <consortium name="The Broad Institute Genome Sequencing Center for Infectious Disease"/>
            <person name="Wu L."/>
            <person name="Ma J."/>
        </authorList>
    </citation>
    <scope>NUCLEOTIDE SEQUENCE [LARGE SCALE GENOMIC DNA]</scope>
    <source>
        <strain evidence="5">KCTC 42586</strain>
    </source>
</reference>
<organism evidence="4 5">
    <name type="scientific">Streptomyces coerulescens</name>
    <dbReference type="NCBI Taxonomy" id="29304"/>
    <lineage>
        <taxon>Bacteria</taxon>
        <taxon>Bacillati</taxon>
        <taxon>Actinomycetota</taxon>
        <taxon>Actinomycetes</taxon>
        <taxon>Kitasatosporales</taxon>
        <taxon>Streptomycetaceae</taxon>
        <taxon>Streptomyces</taxon>
    </lineage>
</organism>
<evidence type="ECO:0000313" key="5">
    <source>
        <dbReference type="Proteomes" id="UP001596263"/>
    </source>
</evidence>